<proteinExistence type="inferred from homology"/>
<evidence type="ECO:0000256" key="6">
    <source>
        <dbReference type="PIRSR" id="PIRSR000097-3"/>
    </source>
</evidence>
<feature type="binding site" evidence="5">
    <location>
        <position position="163"/>
    </location>
    <ligand>
        <name>substrate</name>
    </ligand>
</feature>
<dbReference type="SUPFAM" id="SSF51430">
    <property type="entry name" value="NAD(P)-linked oxidoreductase"/>
    <property type="match status" value="1"/>
</dbReference>
<dbReference type="PANTHER" id="PTHR11732">
    <property type="entry name" value="ALDO/KETO REDUCTASE"/>
    <property type="match status" value="1"/>
</dbReference>
<dbReference type="EMBL" id="BEGY01000097">
    <property type="protein sequence ID" value="GAX83363.1"/>
    <property type="molecule type" value="Genomic_DNA"/>
</dbReference>
<comment type="caution">
    <text evidence="8">The sequence shown here is derived from an EMBL/GenBank/DDBJ whole genome shotgun (WGS) entry which is preliminary data.</text>
</comment>
<dbReference type="InterPro" id="IPR020471">
    <property type="entry name" value="AKR"/>
</dbReference>
<evidence type="ECO:0000256" key="2">
    <source>
        <dbReference type="ARBA" id="ARBA00022857"/>
    </source>
</evidence>
<dbReference type="PIRSF" id="PIRSF000097">
    <property type="entry name" value="AKR"/>
    <property type="match status" value="1"/>
</dbReference>
<feature type="site" description="Lowers pKa of active site Tyr" evidence="6">
    <location>
        <position position="130"/>
    </location>
</feature>
<feature type="domain" description="NADP-dependent oxidoreductase" evidence="7">
    <location>
        <begin position="68"/>
        <end position="333"/>
    </location>
</feature>
<sequence length="363" mass="40892">MTTFSVDITDFTHITEENFTEKEREASRFLESNANLNDEAISSNGQLYKFRDRQPHVKLNTGYSLPLIGLGTWKSEKGQVQAAVETAIRAGYRHIDCAYVYENEHEVGEALRNIFKEGIVERSDLFITSKLWNSSHNPRAVEAAVQRTLSDLGLSYLDLYLVHWPAVTGNVGPQLEPPYQVTWRAMETLVSAGLVRSIGVSNLSQKKLDKLLEECSIWPAVNQVEAHPYFRNSSLIQHCEILGIHVTAYSPLGSPDSASLMGRPATMQGPMQDTVVKQVAEKLGKTPAQVLVRWAVQRGTSVLPKSVHPDRLRANLDVLEWSISKEDFERLSSFSYQQRMVNGSFLLNPKGPYKTLEDLWDEE</sequence>
<dbReference type="Proteomes" id="UP000232323">
    <property type="component" value="Unassembled WGS sequence"/>
</dbReference>
<dbReference type="FunFam" id="3.20.20.100:FF:000006">
    <property type="entry name" value="Aldo-keto reductase family 1 member A1"/>
    <property type="match status" value="1"/>
</dbReference>
<dbReference type="Pfam" id="PF00248">
    <property type="entry name" value="Aldo_ket_red"/>
    <property type="match status" value="1"/>
</dbReference>
<evidence type="ECO:0000256" key="1">
    <source>
        <dbReference type="ARBA" id="ARBA00007905"/>
    </source>
</evidence>
<protein>
    <recommendedName>
        <fullName evidence="7">NADP-dependent oxidoreductase domain-containing protein</fullName>
    </recommendedName>
</protein>
<evidence type="ECO:0000313" key="9">
    <source>
        <dbReference type="Proteomes" id="UP000232323"/>
    </source>
</evidence>
<organism evidence="8 9">
    <name type="scientific">Chlamydomonas eustigma</name>
    <dbReference type="NCBI Taxonomy" id="1157962"/>
    <lineage>
        <taxon>Eukaryota</taxon>
        <taxon>Viridiplantae</taxon>
        <taxon>Chlorophyta</taxon>
        <taxon>core chlorophytes</taxon>
        <taxon>Chlorophyceae</taxon>
        <taxon>CS clade</taxon>
        <taxon>Chlamydomonadales</taxon>
        <taxon>Chlamydomonadaceae</taxon>
        <taxon>Chlamydomonas</taxon>
    </lineage>
</organism>
<keyword evidence="9" id="KW-1185">Reference proteome</keyword>
<dbReference type="InterPro" id="IPR036812">
    <property type="entry name" value="NAD(P)_OxRdtase_dom_sf"/>
</dbReference>
<dbReference type="AlphaFoldDB" id="A0A250XK01"/>
<gene>
    <name evidence="8" type="ORF">CEUSTIGMA_g10788.t1</name>
</gene>
<dbReference type="OrthoDB" id="416253at2759"/>
<dbReference type="STRING" id="1157962.A0A250XK01"/>
<dbReference type="Gene3D" id="3.20.20.100">
    <property type="entry name" value="NADP-dependent oxidoreductase domain"/>
    <property type="match status" value="1"/>
</dbReference>
<evidence type="ECO:0000256" key="5">
    <source>
        <dbReference type="PIRSR" id="PIRSR000097-2"/>
    </source>
</evidence>
<evidence type="ECO:0000256" key="3">
    <source>
        <dbReference type="ARBA" id="ARBA00023002"/>
    </source>
</evidence>
<keyword evidence="3" id="KW-0560">Oxidoreductase</keyword>
<dbReference type="GO" id="GO:0016491">
    <property type="term" value="F:oxidoreductase activity"/>
    <property type="evidence" value="ECO:0007669"/>
    <property type="project" value="UniProtKB-KW"/>
</dbReference>
<dbReference type="PROSITE" id="PS00798">
    <property type="entry name" value="ALDOKETO_REDUCTASE_1"/>
    <property type="match status" value="1"/>
</dbReference>
<dbReference type="InterPro" id="IPR018170">
    <property type="entry name" value="Aldo/ket_reductase_CS"/>
</dbReference>
<feature type="active site" description="Proton donor" evidence="4">
    <location>
        <position position="101"/>
    </location>
</feature>
<reference evidence="8 9" key="1">
    <citation type="submission" date="2017-08" db="EMBL/GenBank/DDBJ databases">
        <title>Acidophilic green algal genome provides insights into adaptation to an acidic environment.</title>
        <authorList>
            <person name="Hirooka S."/>
            <person name="Hirose Y."/>
            <person name="Kanesaki Y."/>
            <person name="Higuchi S."/>
            <person name="Fujiwara T."/>
            <person name="Onuma R."/>
            <person name="Era A."/>
            <person name="Ohbayashi R."/>
            <person name="Uzuka A."/>
            <person name="Nozaki H."/>
            <person name="Yoshikawa H."/>
            <person name="Miyagishima S.Y."/>
        </authorList>
    </citation>
    <scope>NUCLEOTIDE SEQUENCE [LARGE SCALE GENOMIC DNA]</scope>
    <source>
        <strain evidence="8 9">NIES-2499</strain>
    </source>
</reference>
<evidence type="ECO:0000256" key="4">
    <source>
        <dbReference type="PIRSR" id="PIRSR000097-1"/>
    </source>
</evidence>
<evidence type="ECO:0000259" key="7">
    <source>
        <dbReference type="Pfam" id="PF00248"/>
    </source>
</evidence>
<dbReference type="PRINTS" id="PR00069">
    <property type="entry name" value="ALDKETRDTASE"/>
</dbReference>
<name>A0A250XK01_9CHLO</name>
<comment type="similarity">
    <text evidence="1">Belongs to the aldo/keto reductase family.</text>
</comment>
<dbReference type="PROSITE" id="PS00063">
    <property type="entry name" value="ALDOKETO_REDUCTASE_3"/>
    <property type="match status" value="1"/>
</dbReference>
<keyword evidence="2" id="KW-0521">NADP</keyword>
<accession>A0A250XK01</accession>
<evidence type="ECO:0000313" key="8">
    <source>
        <dbReference type="EMBL" id="GAX83363.1"/>
    </source>
</evidence>
<dbReference type="InterPro" id="IPR023210">
    <property type="entry name" value="NADP_OxRdtase_dom"/>
</dbReference>